<protein>
    <submittedName>
        <fullName evidence="10">PAS domain S-box-containing protein</fullName>
    </submittedName>
</protein>
<evidence type="ECO:0000259" key="9">
    <source>
        <dbReference type="PROSITE" id="PS51371"/>
    </source>
</evidence>
<dbReference type="InterPro" id="IPR000014">
    <property type="entry name" value="PAS"/>
</dbReference>
<proteinExistence type="predicted"/>
<evidence type="ECO:0000256" key="1">
    <source>
        <dbReference type="ARBA" id="ARBA00022741"/>
    </source>
</evidence>
<dbReference type="GO" id="GO:0005524">
    <property type="term" value="F:ATP binding"/>
    <property type="evidence" value="ECO:0007669"/>
    <property type="project" value="UniProtKB-KW"/>
</dbReference>
<dbReference type="AlphaFoldDB" id="A0A239GB78"/>
<evidence type="ECO:0000259" key="8">
    <source>
        <dbReference type="PROSITE" id="PS50112"/>
    </source>
</evidence>
<dbReference type="Gene3D" id="3.30.450.20">
    <property type="entry name" value="PAS domain"/>
    <property type="match status" value="1"/>
</dbReference>
<dbReference type="Gene3D" id="1.10.10.60">
    <property type="entry name" value="Homeodomain-like"/>
    <property type="match status" value="1"/>
</dbReference>
<keyword evidence="1" id="KW-0547">Nucleotide-binding</keyword>
<keyword evidence="5" id="KW-0129">CBS domain</keyword>
<evidence type="ECO:0000259" key="7">
    <source>
        <dbReference type="PROSITE" id="PS50045"/>
    </source>
</evidence>
<evidence type="ECO:0000256" key="4">
    <source>
        <dbReference type="ARBA" id="ARBA00023163"/>
    </source>
</evidence>
<organism evidence="10 11">
    <name type="scientific">Anaerovirgula multivorans</name>
    <dbReference type="NCBI Taxonomy" id="312168"/>
    <lineage>
        <taxon>Bacteria</taxon>
        <taxon>Bacillati</taxon>
        <taxon>Bacillota</taxon>
        <taxon>Clostridia</taxon>
        <taxon>Peptostreptococcales</taxon>
        <taxon>Natronincolaceae</taxon>
        <taxon>Anaerovirgula</taxon>
    </lineage>
</organism>
<dbReference type="InterPro" id="IPR003593">
    <property type="entry name" value="AAA+_ATPase"/>
</dbReference>
<dbReference type="InterPro" id="IPR013767">
    <property type="entry name" value="PAS_fold"/>
</dbReference>
<dbReference type="PROSITE" id="PS50045">
    <property type="entry name" value="SIGMA54_INTERACT_4"/>
    <property type="match status" value="1"/>
</dbReference>
<dbReference type="Gene3D" id="3.40.50.300">
    <property type="entry name" value="P-loop containing nucleotide triphosphate hydrolases"/>
    <property type="match status" value="1"/>
</dbReference>
<dbReference type="SUPFAM" id="SSF55785">
    <property type="entry name" value="PYP-like sensor domain (PAS domain)"/>
    <property type="match status" value="1"/>
</dbReference>
<keyword evidence="2" id="KW-0067">ATP-binding</keyword>
<dbReference type="Gene3D" id="3.10.580.10">
    <property type="entry name" value="CBS-domain"/>
    <property type="match status" value="1"/>
</dbReference>
<keyword evidence="4" id="KW-0804">Transcription</keyword>
<dbReference type="GO" id="GO:0006355">
    <property type="term" value="P:regulation of DNA-templated transcription"/>
    <property type="evidence" value="ECO:0007669"/>
    <property type="project" value="InterPro"/>
</dbReference>
<dbReference type="Proteomes" id="UP000198304">
    <property type="component" value="Unassembled WGS sequence"/>
</dbReference>
<dbReference type="InterPro" id="IPR046342">
    <property type="entry name" value="CBS_dom_sf"/>
</dbReference>
<dbReference type="SMART" id="SM00382">
    <property type="entry name" value="AAA"/>
    <property type="match status" value="1"/>
</dbReference>
<keyword evidence="11" id="KW-1185">Reference proteome</keyword>
<evidence type="ECO:0000313" key="11">
    <source>
        <dbReference type="Proteomes" id="UP000198304"/>
    </source>
</evidence>
<dbReference type="Pfam" id="PF00571">
    <property type="entry name" value="CBS"/>
    <property type="match status" value="2"/>
</dbReference>
<dbReference type="InterPro" id="IPR000644">
    <property type="entry name" value="CBS_dom"/>
</dbReference>
<sequence>MLEDQLSKYKVNEILSSDILKVPPDMHLSKVIDKILEENILDALIVENDYDADKLLGIITLSDISRLKKQGKTMNLPVALCMTRNVLTITSDKLISEAREILINNHISRLPIYENQKILGIIRMDNILNSYYRKLQTINKQYMNIIDNMHEAVTVTDHLGHVLLWNKNAENIYGIKAKEILYKKLEDYFPNALSLSVLEQKIPIENIYHSPKPDYHVIISALPIYVDGNFLGVVATERDVTEYRKLSTKLENANSQINLLKEEVERFSKDFFSLGHIHGKNSIIQNKIQIAKNVSKTNASVLITGESGTGKEVFARAIHKRSGRKGPFVPVNCSAIPENLFESEFFGYVGGAFTGALKNGKIGYYELADHGTLFLDEIGDLPLVLQGKLLRILQEGSVLRIGSGRSMLVDVRIISATNKNLGDMIKQGLFRKDLFYRLNVVNISLPPLRERREDIILLFEGFLKEICAKNKIRIPPIDKEVYNILLRYDWQGNIRELKNTVEYILVLSGNEKISIDSVPPYILEKLTISTSSKKLEKTSEGLENNLKDMELRMIRKALEGANGNKSKAAVLLNIPRTTLYYKLKRYKML</sequence>
<feature type="domain" description="CBS" evidence="9">
    <location>
        <begin position="82"/>
        <end position="137"/>
    </location>
</feature>
<dbReference type="RefSeq" id="WP_089283763.1">
    <property type="nucleotide sequence ID" value="NZ_FZOJ01000016.1"/>
</dbReference>
<dbReference type="InterPro" id="IPR035965">
    <property type="entry name" value="PAS-like_dom_sf"/>
</dbReference>
<evidence type="ECO:0000256" key="3">
    <source>
        <dbReference type="ARBA" id="ARBA00023015"/>
    </source>
</evidence>
<name>A0A239GB78_9FIRM</name>
<dbReference type="OrthoDB" id="9803970at2"/>
<dbReference type="InterPro" id="IPR025662">
    <property type="entry name" value="Sigma_54_int_dom_ATP-bd_1"/>
</dbReference>
<accession>A0A239GB78</accession>
<gene>
    <name evidence="10" type="ORF">SAMN05446037_101611</name>
</gene>
<feature type="domain" description="PAS" evidence="8">
    <location>
        <begin position="138"/>
        <end position="181"/>
    </location>
</feature>
<dbReference type="Pfam" id="PF02954">
    <property type="entry name" value="HTH_8"/>
    <property type="match status" value="1"/>
</dbReference>
<dbReference type="Pfam" id="PF00158">
    <property type="entry name" value="Sigma54_activat"/>
    <property type="match status" value="1"/>
</dbReference>
<dbReference type="SMART" id="SM00091">
    <property type="entry name" value="PAS"/>
    <property type="match status" value="1"/>
</dbReference>
<dbReference type="PROSITE" id="PS00675">
    <property type="entry name" value="SIGMA54_INTERACT_1"/>
    <property type="match status" value="1"/>
</dbReference>
<dbReference type="PRINTS" id="PR01590">
    <property type="entry name" value="HTHFIS"/>
</dbReference>
<dbReference type="EMBL" id="FZOJ01000016">
    <property type="protein sequence ID" value="SNS66175.1"/>
    <property type="molecule type" value="Genomic_DNA"/>
</dbReference>
<dbReference type="PROSITE" id="PS50112">
    <property type="entry name" value="PAS"/>
    <property type="match status" value="1"/>
</dbReference>
<feature type="coiled-coil region" evidence="6">
    <location>
        <begin position="243"/>
        <end position="270"/>
    </location>
</feature>
<dbReference type="Gene3D" id="1.10.8.60">
    <property type="match status" value="1"/>
</dbReference>
<feature type="domain" description="Sigma-54 factor interaction" evidence="7">
    <location>
        <begin position="277"/>
        <end position="506"/>
    </location>
</feature>
<dbReference type="FunFam" id="3.40.50.300:FF:000006">
    <property type="entry name" value="DNA-binding transcriptional regulator NtrC"/>
    <property type="match status" value="1"/>
</dbReference>
<evidence type="ECO:0000256" key="6">
    <source>
        <dbReference type="SAM" id="Coils"/>
    </source>
</evidence>
<dbReference type="InterPro" id="IPR002197">
    <property type="entry name" value="HTH_Fis"/>
</dbReference>
<keyword evidence="6" id="KW-0175">Coiled coil</keyword>
<dbReference type="PANTHER" id="PTHR32071:SF57">
    <property type="entry name" value="C4-DICARBOXYLATE TRANSPORT TRANSCRIPTIONAL REGULATORY PROTEIN DCTD"/>
    <property type="match status" value="1"/>
</dbReference>
<keyword evidence="3" id="KW-0805">Transcription regulation</keyword>
<dbReference type="NCBIfam" id="TIGR00229">
    <property type="entry name" value="sensory_box"/>
    <property type="match status" value="1"/>
</dbReference>
<dbReference type="PROSITE" id="PS51371">
    <property type="entry name" value="CBS"/>
    <property type="match status" value="2"/>
</dbReference>
<dbReference type="PANTHER" id="PTHR32071">
    <property type="entry name" value="TRANSCRIPTIONAL REGULATORY PROTEIN"/>
    <property type="match status" value="1"/>
</dbReference>
<dbReference type="CDD" id="cd02205">
    <property type="entry name" value="CBS_pair_SF"/>
    <property type="match status" value="1"/>
</dbReference>
<dbReference type="Pfam" id="PF00989">
    <property type="entry name" value="PAS"/>
    <property type="match status" value="1"/>
</dbReference>
<dbReference type="InterPro" id="IPR002078">
    <property type="entry name" value="Sigma_54_int"/>
</dbReference>
<dbReference type="CDD" id="cd00009">
    <property type="entry name" value="AAA"/>
    <property type="match status" value="1"/>
</dbReference>
<dbReference type="SMART" id="SM00116">
    <property type="entry name" value="CBS"/>
    <property type="match status" value="2"/>
</dbReference>
<dbReference type="GO" id="GO:0043565">
    <property type="term" value="F:sequence-specific DNA binding"/>
    <property type="evidence" value="ECO:0007669"/>
    <property type="project" value="InterPro"/>
</dbReference>
<dbReference type="InterPro" id="IPR058031">
    <property type="entry name" value="AAA_lid_NorR"/>
</dbReference>
<dbReference type="InterPro" id="IPR009057">
    <property type="entry name" value="Homeodomain-like_sf"/>
</dbReference>
<dbReference type="SUPFAM" id="SSF54631">
    <property type="entry name" value="CBS-domain pair"/>
    <property type="match status" value="1"/>
</dbReference>
<dbReference type="SUPFAM" id="SSF52540">
    <property type="entry name" value="P-loop containing nucleoside triphosphate hydrolases"/>
    <property type="match status" value="1"/>
</dbReference>
<evidence type="ECO:0000313" key="10">
    <source>
        <dbReference type="EMBL" id="SNS66175.1"/>
    </source>
</evidence>
<evidence type="ECO:0000256" key="2">
    <source>
        <dbReference type="ARBA" id="ARBA00022840"/>
    </source>
</evidence>
<dbReference type="Pfam" id="PF25601">
    <property type="entry name" value="AAA_lid_14"/>
    <property type="match status" value="1"/>
</dbReference>
<reference evidence="10 11" key="1">
    <citation type="submission" date="2017-06" db="EMBL/GenBank/DDBJ databases">
        <authorList>
            <person name="Kim H.J."/>
            <person name="Triplett B.A."/>
        </authorList>
    </citation>
    <scope>NUCLEOTIDE SEQUENCE [LARGE SCALE GENOMIC DNA]</scope>
    <source>
        <strain evidence="10 11">SCA</strain>
    </source>
</reference>
<dbReference type="InterPro" id="IPR027417">
    <property type="entry name" value="P-loop_NTPase"/>
</dbReference>
<feature type="domain" description="CBS" evidence="9">
    <location>
        <begin position="15"/>
        <end position="74"/>
    </location>
</feature>
<dbReference type="SUPFAM" id="SSF46689">
    <property type="entry name" value="Homeodomain-like"/>
    <property type="match status" value="1"/>
</dbReference>
<evidence type="ECO:0000256" key="5">
    <source>
        <dbReference type="PROSITE-ProRule" id="PRU00703"/>
    </source>
</evidence>